<evidence type="ECO:0000259" key="8">
    <source>
        <dbReference type="Pfam" id="PF00326"/>
    </source>
</evidence>
<dbReference type="InterPro" id="IPR051167">
    <property type="entry name" value="Prolyl_oligopep/macrocyclase"/>
</dbReference>
<evidence type="ECO:0000256" key="3">
    <source>
        <dbReference type="ARBA" id="ARBA00011245"/>
    </source>
</evidence>
<name>A0AAW0G919_9APHY</name>
<comment type="caution">
    <text evidence="10">The sequence shown here is derived from an EMBL/GenBank/DDBJ whole genome shotgun (WGS) entry which is preliminary data.</text>
</comment>
<dbReference type="InterPro" id="IPR002470">
    <property type="entry name" value="Peptidase_S9A"/>
</dbReference>
<evidence type="ECO:0000256" key="1">
    <source>
        <dbReference type="ARBA" id="ARBA00001070"/>
    </source>
</evidence>
<reference evidence="10 11" key="1">
    <citation type="submission" date="2022-09" db="EMBL/GenBank/DDBJ databases">
        <authorList>
            <person name="Palmer J.M."/>
        </authorList>
    </citation>
    <scope>NUCLEOTIDE SEQUENCE [LARGE SCALE GENOMIC DNA]</scope>
    <source>
        <strain evidence="10 11">DSM 7382</strain>
    </source>
</reference>
<dbReference type="AlphaFoldDB" id="A0AAW0G919"/>
<evidence type="ECO:0000256" key="7">
    <source>
        <dbReference type="RuleBase" id="RU368024"/>
    </source>
</evidence>
<dbReference type="InterPro" id="IPR023302">
    <property type="entry name" value="Pept_S9A_N"/>
</dbReference>
<feature type="domain" description="Peptidase S9 prolyl oligopeptidase catalytic" evidence="8">
    <location>
        <begin position="598"/>
        <end position="812"/>
    </location>
</feature>
<dbReference type="FunFam" id="3.40.50.1820:FF:000005">
    <property type="entry name" value="Prolyl endopeptidase"/>
    <property type="match status" value="1"/>
</dbReference>
<organism evidence="10 11">
    <name type="scientific">Cerrena zonata</name>
    <dbReference type="NCBI Taxonomy" id="2478898"/>
    <lineage>
        <taxon>Eukaryota</taxon>
        <taxon>Fungi</taxon>
        <taxon>Dikarya</taxon>
        <taxon>Basidiomycota</taxon>
        <taxon>Agaricomycotina</taxon>
        <taxon>Agaricomycetes</taxon>
        <taxon>Polyporales</taxon>
        <taxon>Cerrenaceae</taxon>
        <taxon>Cerrena</taxon>
    </lineage>
</organism>
<dbReference type="GO" id="GO:0005829">
    <property type="term" value="C:cytosol"/>
    <property type="evidence" value="ECO:0007669"/>
    <property type="project" value="TreeGrafter"/>
</dbReference>
<evidence type="ECO:0000256" key="5">
    <source>
        <dbReference type="ARBA" id="ARBA00022801"/>
    </source>
</evidence>
<dbReference type="Pfam" id="PF00326">
    <property type="entry name" value="Peptidase_S9"/>
    <property type="match status" value="1"/>
</dbReference>
<keyword evidence="4 7" id="KW-0645">Protease</keyword>
<proteinExistence type="inferred from homology"/>
<dbReference type="InterPro" id="IPR001375">
    <property type="entry name" value="Peptidase_S9_cat"/>
</dbReference>
<protein>
    <recommendedName>
        <fullName evidence="7">Prolyl endopeptidase</fullName>
        <ecNumber evidence="7">3.4.21.-</ecNumber>
    </recommendedName>
</protein>
<comment type="catalytic activity">
    <reaction evidence="1">
        <text>Hydrolysis of Pro-|-Xaa &gt;&gt; Ala-|-Xaa in oligopeptides.</text>
        <dbReference type="EC" id="3.4.21.26"/>
    </reaction>
</comment>
<evidence type="ECO:0000313" key="11">
    <source>
        <dbReference type="Proteomes" id="UP001385951"/>
    </source>
</evidence>
<accession>A0AAW0G919</accession>
<dbReference type="GO" id="GO:0004252">
    <property type="term" value="F:serine-type endopeptidase activity"/>
    <property type="evidence" value="ECO:0007669"/>
    <property type="project" value="UniProtKB-UniRule"/>
</dbReference>
<dbReference type="EC" id="3.4.21.-" evidence="7"/>
<feature type="domain" description="Peptidase S9A N-terminal" evidence="9">
    <location>
        <begin position="90"/>
        <end position="532"/>
    </location>
</feature>
<dbReference type="GO" id="GO:0070012">
    <property type="term" value="F:oligopeptidase activity"/>
    <property type="evidence" value="ECO:0007669"/>
    <property type="project" value="TreeGrafter"/>
</dbReference>
<evidence type="ECO:0000256" key="4">
    <source>
        <dbReference type="ARBA" id="ARBA00022670"/>
    </source>
</evidence>
<dbReference type="PRINTS" id="PR00862">
    <property type="entry name" value="PROLIGOPTASE"/>
</dbReference>
<dbReference type="PANTHER" id="PTHR42881:SF2">
    <property type="entry name" value="PROLYL ENDOPEPTIDASE"/>
    <property type="match status" value="1"/>
</dbReference>
<evidence type="ECO:0000259" key="9">
    <source>
        <dbReference type="Pfam" id="PF02897"/>
    </source>
</evidence>
<dbReference type="GO" id="GO:0006508">
    <property type="term" value="P:proteolysis"/>
    <property type="evidence" value="ECO:0007669"/>
    <property type="project" value="UniProtKB-KW"/>
</dbReference>
<sequence>MHQGPLRISGLHPAKLFKARIPVSHYSSYAQSPDLLSLGLISRPLSSRARSSSSIRYPSSTSLLRRSLATTQTPQMPSPTPWTPGKYPQARISDHTDVYKSKKSGTVTVSDPYEWLEHDTPERETWINAQADFTEEYLTQNPDRKILEDEIRKNTDYAKFSSPSLKEDNKWYWYYNTGLQAQSVIYRSKDSTLPDFSKEDGPGGEIFFDPNLLADDGTAALSATAFSKSGEYFAYGISRSGSDFYTVYVRPTSSPLAPVDGQKVSHDTGRLTDEVRFVKFSSITWTHDSKGFFYQRFPDRESHGSANEDKAGTETQSDKDALLYYHRVGTPQSDDVLVHRDPQNPEWMWGAGISEVDGKYLILSISRDTSRKNRLWIADLESQNIGPDLKWNKLIDEFDSRYDYIANNGTTFYFLTNKDAPQYKLVSVDITHPAEQRVFKDILPEDKDAHLEDVLAVNGDHFAVVYKRNVKDEIYIYNFAGERLTRLAPDFVGAATLSGRRSKQWIFSTLIGFTTPGIVAKYDFKEPEEKRWSVYRKTLVNGLNPDDFLADQVWYNSKDGTKVPMFIVRHKDTKFDGTAPAIQYGYGGFTISINPFFSPSILTFLQRYGAVLAVPNIRGGGEFGEEWHLAGTKERKVNCFDDFIAASEYLVKEKYAARGKIAINGGSNGGLLVAACVNRAPEGLLGAAVAEVGVHDLLKFADFTIGRAWVSDYGDPHDANDFDFIYPISPVHNVPKGKKLPPTILLTADHDDRVVPLHSFKLAATLQEYGRDNSHPLLIRIDKKAGHGAGKSTEKRIQEAADKWGFVVQSIGLTSKSA</sequence>
<comment type="subunit">
    <text evidence="3">Monomer.</text>
</comment>
<dbReference type="EMBL" id="JASBNA010000009">
    <property type="protein sequence ID" value="KAK7688927.1"/>
    <property type="molecule type" value="Genomic_DNA"/>
</dbReference>
<dbReference type="InterPro" id="IPR029058">
    <property type="entry name" value="AB_hydrolase_fold"/>
</dbReference>
<gene>
    <name evidence="10" type="ORF">QCA50_007618</name>
</gene>
<dbReference type="InterPro" id="IPR002471">
    <property type="entry name" value="Pept_S9_AS"/>
</dbReference>
<evidence type="ECO:0000313" key="10">
    <source>
        <dbReference type="EMBL" id="KAK7688927.1"/>
    </source>
</evidence>
<keyword evidence="6 7" id="KW-0720">Serine protease</keyword>
<evidence type="ECO:0000256" key="6">
    <source>
        <dbReference type="ARBA" id="ARBA00022825"/>
    </source>
</evidence>
<dbReference type="Gene3D" id="3.40.50.1820">
    <property type="entry name" value="alpha/beta hydrolase"/>
    <property type="match status" value="1"/>
</dbReference>
<dbReference type="PROSITE" id="PS00708">
    <property type="entry name" value="PRO_ENDOPEP_SER"/>
    <property type="match status" value="1"/>
</dbReference>
<keyword evidence="5 7" id="KW-0378">Hydrolase</keyword>
<comment type="similarity">
    <text evidence="2 7">Belongs to the peptidase S9A family.</text>
</comment>
<dbReference type="Proteomes" id="UP001385951">
    <property type="component" value="Unassembled WGS sequence"/>
</dbReference>
<dbReference type="FunFam" id="2.130.10.120:FF:000001">
    <property type="entry name" value="Prolyl endopeptidase"/>
    <property type="match status" value="1"/>
</dbReference>
<dbReference type="SUPFAM" id="SSF53474">
    <property type="entry name" value="alpha/beta-Hydrolases"/>
    <property type="match status" value="1"/>
</dbReference>
<evidence type="ECO:0000256" key="2">
    <source>
        <dbReference type="ARBA" id="ARBA00005228"/>
    </source>
</evidence>
<dbReference type="PANTHER" id="PTHR42881">
    <property type="entry name" value="PROLYL ENDOPEPTIDASE"/>
    <property type="match status" value="1"/>
</dbReference>
<dbReference type="Gene3D" id="2.130.10.120">
    <property type="entry name" value="Prolyl oligopeptidase, N-terminal domain"/>
    <property type="match status" value="1"/>
</dbReference>
<dbReference type="Pfam" id="PF02897">
    <property type="entry name" value="Peptidase_S9_N"/>
    <property type="match status" value="1"/>
</dbReference>
<keyword evidence="11" id="KW-1185">Reference proteome</keyword>
<dbReference type="SUPFAM" id="SSF50993">
    <property type="entry name" value="Peptidase/esterase 'gauge' domain"/>
    <property type="match status" value="1"/>
</dbReference>